<evidence type="ECO:0000313" key="3">
    <source>
        <dbReference type="EMBL" id="GJT81489.1"/>
    </source>
</evidence>
<feature type="region of interest" description="Disordered" evidence="1">
    <location>
        <begin position="237"/>
        <end position="281"/>
    </location>
</feature>
<dbReference type="PANTHER" id="PTHR31099:SF28">
    <property type="entry name" value="F5J5.12"/>
    <property type="match status" value="1"/>
</dbReference>
<evidence type="ECO:0000259" key="2">
    <source>
        <dbReference type="Pfam" id="PF04195"/>
    </source>
</evidence>
<dbReference type="Proteomes" id="UP001151760">
    <property type="component" value="Unassembled WGS sequence"/>
</dbReference>
<keyword evidence="4" id="KW-1185">Reference proteome</keyword>
<accession>A0ABQ5H103</accession>
<gene>
    <name evidence="3" type="ORF">Tco_1055831</name>
</gene>
<dbReference type="Pfam" id="PF04195">
    <property type="entry name" value="Transposase_28"/>
    <property type="match status" value="1"/>
</dbReference>
<reference evidence="3" key="2">
    <citation type="submission" date="2022-01" db="EMBL/GenBank/DDBJ databases">
        <authorList>
            <person name="Yamashiro T."/>
            <person name="Shiraishi A."/>
            <person name="Satake H."/>
            <person name="Nakayama K."/>
        </authorList>
    </citation>
    <scope>NUCLEOTIDE SEQUENCE</scope>
</reference>
<dbReference type="InterPro" id="IPR007321">
    <property type="entry name" value="Transposase_28"/>
</dbReference>
<feature type="domain" description="Transposase (putative) gypsy type" evidence="2">
    <location>
        <begin position="57"/>
        <end position="120"/>
    </location>
</feature>
<organism evidence="3 4">
    <name type="scientific">Tanacetum coccineum</name>
    <dbReference type="NCBI Taxonomy" id="301880"/>
    <lineage>
        <taxon>Eukaryota</taxon>
        <taxon>Viridiplantae</taxon>
        <taxon>Streptophyta</taxon>
        <taxon>Embryophyta</taxon>
        <taxon>Tracheophyta</taxon>
        <taxon>Spermatophyta</taxon>
        <taxon>Magnoliopsida</taxon>
        <taxon>eudicotyledons</taxon>
        <taxon>Gunneridae</taxon>
        <taxon>Pentapetalae</taxon>
        <taxon>asterids</taxon>
        <taxon>campanulids</taxon>
        <taxon>Asterales</taxon>
        <taxon>Asteraceae</taxon>
        <taxon>Asteroideae</taxon>
        <taxon>Anthemideae</taxon>
        <taxon>Anthemidinae</taxon>
        <taxon>Tanacetum</taxon>
    </lineage>
</organism>
<proteinExistence type="predicted"/>
<dbReference type="EMBL" id="BQNB010019085">
    <property type="protein sequence ID" value="GJT81489.1"/>
    <property type="molecule type" value="Genomic_DNA"/>
</dbReference>
<feature type="region of interest" description="Disordered" evidence="1">
    <location>
        <begin position="535"/>
        <end position="557"/>
    </location>
</feature>
<reference evidence="3" key="1">
    <citation type="journal article" date="2022" name="Int. J. Mol. Sci.">
        <title>Draft Genome of Tanacetum Coccineum: Genomic Comparison of Closely Related Tanacetum-Family Plants.</title>
        <authorList>
            <person name="Yamashiro T."/>
            <person name="Shiraishi A."/>
            <person name="Nakayama K."/>
            <person name="Satake H."/>
        </authorList>
    </citation>
    <scope>NUCLEOTIDE SEQUENCE</scope>
</reference>
<comment type="caution">
    <text evidence="3">The sequence shown here is derived from an EMBL/GenBank/DDBJ whole genome shotgun (WGS) entry which is preliminary data.</text>
</comment>
<feature type="compositionally biased region" description="Low complexity" evidence="1">
    <location>
        <begin position="259"/>
        <end position="273"/>
    </location>
</feature>
<sequence>MSAKDSITTQTCELSQEEFNDFLALYPVPSEYHVVLPKSNQIGLDAPPGYVGLYTHSFSLSNLRLPLTEFFCEVLEYFQVHISRLNPFGCAKLTTFVVMCKAYGCEPSVDLFRGFFNLCQAGKWLTFAKRSEKHILNLLPEVITGIEGWHERLFYVQDSIIPANRYPTSVRVFPDPILFLAGLKPSWEHCQQRPAIMAGGKEDEDLMFLPKEPSPGFGTGSPSILVNTKPLKANKEPDIQLVEVTTDSRGSLKPELKLASGSSTSRATRSKTSSSKEDDPLLTVFDDDEGLPDVLELKDANACHLKISAITPLAWKNHLDNHIDLELLDLHDRCYARQAVVDNVVNKRSRELLQVIKKLKGECVVMRSRERARDEECEGLRVKCEAAMTDFEKNPAVVALREKIYALSTEAKEYKLEAVEVSIRKEVEELKQDRREVVSKVVPYAAMELVYSDDIGSLVGKLVSSAILYGRCRAFEQVAGIKEPFDLSKLDKFVADPSTPIEALLSKKPLTLHRPTPSRTQVPLVSSQRATPSFVPASNLISPPADASVVKPQSSHP</sequence>
<dbReference type="PANTHER" id="PTHR31099">
    <property type="entry name" value="OS06G0165300 PROTEIN"/>
    <property type="match status" value="1"/>
</dbReference>
<name>A0ABQ5H103_9ASTR</name>
<evidence type="ECO:0000256" key="1">
    <source>
        <dbReference type="SAM" id="MobiDB-lite"/>
    </source>
</evidence>
<evidence type="ECO:0000313" key="4">
    <source>
        <dbReference type="Proteomes" id="UP001151760"/>
    </source>
</evidence>
<protein>
    <recommendedName>
        <fullName evidence="2">Transposase (putative) gypsy type domain-containing protein</fullName>
    </recommendedName>
</protein>